<dbReference type="Proteomes" id="UP000008673">
    <property type="component" value="Unassembled WGS sequence"/>
</dbReference>
<evidence type="ECO:0000313" key="6">
    <source>
        <dbReference type="Proteomes" id="UP000008673"/>
    </source>
</evidence>
<organism evidence="5 6">
    <name type="scientific">Ogataea parapolymorpha (strain ATCC 26012 / BCRC 20466 / JCM 22074 / NRRL Y-7560 / DL-1)</name>
    <name type="common">Yeast</name>
    <name type="synonym">Hansenula polymorpha</name>
    <dbReference type="NCBI Taxonomy" id="871575"/>
    <lineage>
        <taxon>Eukaryota</taxon>
        <taxon>Fungi</taxon>
        <taxon>Dikarya</taxon>
        <taxon>Ascomycota</taxon>
        <taxon>Saccharomycotina</taxon>
        <taxon>Pichiomycetes</taxon>
        <taxon>Pichiales</taxon>
        <taxon>Pichiaceae</taxon>
        <taxon>Ogataea</taxon>
    </lineage>
</organism>
<proteinExistence type="inferred from homology"/>
<reference evidence="5 6" key="1">
    <citation type="journal article" date="2013" name="BMC Genomics">
        <title>Genome sequence and analysis of methylotrophic yeast Hansenula polymorpha DL1.</title>
        <authorList>
            <person name="Ravin N.V."/>
            <person name="Eldarov M.A."/>
            <person name="Kadnikov V.V."/>
            <person name="Beletsky A.V."/>
            <person name="Schneider J."/>
            <person name="Mardanova E.S."/>
            <person name="Smekalova E.M."/>
            <person name="Zvereva M.I."/>
            <person name="Dontsova O.A."/>
            <person name="Mardanov A.V."/>
            <person name="Skryabin K.G."/>
        </authorList>
    </citation>
    <scope>NUCLEOTIDE SEQUENCE [LARGE SCALE GENOMIC DNA]</scope>
    <source>
        <strain evidence="6">ATCC 26012 / BCRC 20466 / JCM 22074 / NRRL Y-7560 / DL-1</strain>
    </source>
</reference>
<dbReference type="GeneID" id="25773572"/>
<dbReference type="OrthoDB" id="2116030at2759"/>
<keyword evidence="6" id="KW-1185">Reference proteome</keyword>
<name>W1QF49_OGAPD</name>
<feature type="region of interest" description="Disordered" evidence="4">
    <location>
        <begin position="23"/>
        <end position="65"/>
    </location>
</feature>
<evidence type="ECO:0000313" key="5">
    <source>
        <dbReference type="EMBL" id="ESW98518.1"/>
    </source>
</evidence>
<protein>
    <submittedName>
        <fullName evidence="5">Uncharacterized protein</fullName>
    </submittedName>
</protein>
<sequence>MRVSVPTLAKYVPSIKFVGGPHVITKKSGPPSPHPCAPNQLMPTKAGSSTASSTQNTSNVGPVPFESRNFLSSRFRYSPLDEIEIEDVNTGGAEYLIR</sequence>
<dbReference type="STRING" id="871575.W1QF49"/>
<dbReference type="AlphaFoldDB" id="W1QF49"/>
<dbReference type="Pfam" id="PF10937">
    <property type="entry name" value="Kgd4-YMR31"/>
    <property type="match status" value="1"/>
</dbReference>
<evidence type="ECO:0000256" key="1">
    <source>
        <dbReference type="ARBA" id="ARBA00004173"/>
    </source>
</evidence>
<feature type="compositionally biased region" description="Low complexity" evidence="4">
    <location>
        <begin position="48"/>
        <end position="59"/>
    </location>
</feature>
<comment type="caution">
    <text evidence="5">The sequence shown here is derived from an EMBL/GenBank/DDBJ whole genome shotgun (WGS) entry which is preliminary data.</text>
</comment>
<gene>
    <name evidence="5" type="ORF">HPODL_04142</name>
</gene>
<dbReference type="RefSeq" id="XP_013934401.1">
    <property type="nucleotide sequence ID" value="XM_014078926.1"/>
</dbReference>
<dbReference type="HOGENOM" id="CLU_129439_2_0_1"/>
<dbReference type="InterPro" id="IPR020373">
    <property type="entry name" value="Kgd4/YMR-31"/>
</dbReference>
<dbReference type="eggNOG" id="ENOG502S8GU">
    <property type="taxonomic scope" value="Eukaryota"/>
</dbReference>
<keyword evidence="2" id="KW-0496">Mitochondrion</keyword>
<evidence type="ECO:0000256" key="4">
    <source>
        <dbReference type="SAM" id="MobiDB-lite"/>
    </source>
</evidence>
<dbReference type="EMBL" id="AEOI02000008">
    <property type="protein sequence ID" value="ESW98518.1"/>
    <property type="molecule type" value="Genomic_DNA"/>
</dbReference>
<dbReference type="KEGG" id="opa:HPODL_04142"/>
<accession>W1QF49</accession>
<dbReference type="GO" id="GO:0005739">
    <property type="term" value="C:mitochondrion"/>
    <property type="evidence" value="ECO:0007669"/>
    <property type="project" value="UniProtKB-SubCell"/>
</dbReference>
<dbReference type="GO" id="GO:0006103">
    <property type="term" value="P:2-oxoglutarate metabolic process"/>
    <property type="evidence" value="ECO:0007669"/>
    <property type="project" value="InterPro"/>
</dbReference>
<evidence type="ECO:0000256" key="2">
    <source>
        <dbReference type="ARBA" id="ARBA00023128"/>
    </source>
</evidence>
<comment type="subcellular location">
    <subcellularLocation>
        <location evidence="1">Mitochondrion</location>
    </subcellularLocation>
</comment>
<evidence type="ECO:0000256" key="3">
    <source>
        <dbReference type="ARBA" id="ARBA00043970"/>
    </source>
</evidence>
<comment type="similarity">
    <text evidence="3">Belongs to the alpha-ketoglutarate dehydrogenase component 4 family.</text>
</comment>
<dbReference type="OMA" id="KFIGGPH"/>